<proteinExistence type="predicted"/>
<dbReference type="InterPro" id="IPR001806">
    <property type="entry name" value="Small_GTPase"/>
</dbReference>
<evidence type="ECO:0000256" key="1">
    <source>
        <dbReference type="ARBA" id="ARBA00022741"/>
    </source>
</evidence>
<dbReference type="PRINTS" id="PR00449">
    <property type="entry name" value="RASTRNSFRMNG"/>
</dbReference>
<dbReference type="PROSITE" id="PS51420">
    <property type="entry name" value="RHO"/>
    <property type="match status" value="1"/>
</dbReference>
<dbReference type="GO" id="GO:0016020">
    <property type="term" value="C:membrane"/>
    <property type="evidence" value="ECO:0007669"/>
    <property type="project" value="InterPro"/>
</dbReference>
<dbReference type="InterPro" id="IPR027417">
    <property type="entry name" value="P-loop_NTPase"/>
</dbReference>
<evidence type="ECO:0000313" key="3">
    <source>
        <dbReference type="EMBL" id="NDV38149.1"/>
    </source>
</evidence>
<dbReference type="GO" id="GO:0005525">
    <property type="term" value="F:GTP binding"/>
    <property type="evidence" value="ECO:0007669"/>
    <property type="project" value="UniProtKB-KW"/>
</dbReference>
<protein>
    <submittedName>
        <fullName evidence="3">Uncharacterized protein</fullName>
    </submittedName>
</protein>
<dbReference type="EMBL" id="GIBP01009180">
    <property type="protein sequence ID" value="NDV38149.1"/>
    <property type="molecule type" value="Transcribed_RNA"/>
</dbReference>
<dbReference type="Gene3D" id="3.40.50.300">
    <property type="entry name" value="P-loop containing nucleotide triphosphate hydrolases"/>
    <property type="match status" value="1"/>
</dbReference>
<reference evidence="3" key="1">
    <citation type="journal article" date="2020" name="J. Eukaryot. Microbiol.">
        <title>De novo Sequencing, Assembly and Annotation of the Transcriptome for the Free-Living Testate Amoeba Arcella intermedia.</title>
        <authorList>
            <person name="Ribeiro G.M."/>
            <person name="Porfirio-Sousa A.L."/>
            <person name="Maurer-Alcala X.X."/>
            <person name="Katz L.A."/>
            <person name="Lahr D.J.G."/>
        </authorList>
    </citation>
    <scope>NUCLEOTIDE SEQUENCE</scope>
</reference>
<name>A0A6B2LLX2_9EUKA</name>
<organism evidence="3">
    <name type="scientific">Arcella intermedia</name>
    <dbReference type="NCBI Taxonomy" id="1963864"/>
    <lineage>
        <taxon>Eukaryota</taxon>
        <taxon>Amoebozoa</taxon>
        <taxon>Tubulinea</taxon>
        <taxon>Elardia</taxon>
        <taxon>Arcellinida</taxon>
        <taxon>Sphaerothecina</taxon>
        <taxon>Arcellidae</taxon>
        <taxon>Arcella</taxon>
    </lineage>
</organism>
<dbReference type="GO" id="GO:0003924">
    <property type="term" value="F:GTPase activity"/>
    <property type="evidence" value="ECO:0007669"/>
    <property type="project" value="InterPro"/>
</dbReference>
<keyword evidence="1" id="KW-0547">Nucleotide-binding</keyword>
<dbReference type="InterPro" id="IPR005225">
    <property type="entry name" value="Small_GTP-bd"/>
</dbReference>
<dbReference type="SUPFAM" id="SSF52540">
    <property type="entry name" value="P-loop containing nucleoside triphosphate hydrolases"/>
    <property type="match status" value="1"/>
</dbReference>
<dbReference type="PANTHER" id="PTHR24070">
    <property type="entry name" value="RAS, DI-RAS, AND RHEB FAMILY MEMBERS OF SMALL GTPASE SUPERFAMILY"/>
    <property type="match status" value="1"/>
</dbReference>
<keyword evidence="2" id="KW-0342">GTP-binding</keyword>
<dbReference type="PROSITE" id="PS51421">
    <property type="entry name" value="RAS"/>
    <property type="match status" value="1"/>
</dbReference>
<dbReference type="PROSITE" id="PS51419">
    <property type="entry name" value="RAB"/>
    <property type="match status" value="1"/>
</dbReference>
<sequence>MVSLGSTGVGKTTFVHRFLENTFIEDTDPTIDDAYMKEITMENTTVKVHIMDTTGDNEYYALRDQWIRTGEFFIFFFSLTDHASFEHLDATVKQVMRLKDLEGWCPMIMVGCKSDLETERQVTPEMIQLKSMEYNFAYIETSSKTGTNIQAAIEMAINNTKRTIRK</sequence>
<dbReference type="AlphaFoldDB" id="A0A6B2LLX2"/>
<dbReference type="Pfam" id="PF00071">
    <property type="entry name" value="Ras"/>
    <property type="match status" value="1"/>
</dbReference>
<dbReference type="InterPro" id="IPR020849">
    <property type="entry name" value="Small_GTPase_Ras-type"/>
</dbReference>
<accession>A0A6B2LLX2</accession>
<evidence type="ECO:0000256" key="2">
    <source>
        <dbReference type="ARBA" id="ARBA00023134"/>
    </source>
</evidence>
<dbReference type="SMART" id="SM00175">
    <property type="entry name" value="RAB"/>
    <property type="match status" value="1"/>
</dbReference>
<dbReference type="NCBIfam" id="TIGR00231">
    <property type="entry name" value="small_GTP"/>
    <property type="match status" value="1"/>
</dbReference>
<dbReference type="SMART" id="SM00174">
    <property type="entry name" value="RHO"/>
    <property type="match status" value="1"/>
</dbReference>
<dbReference type="SMART" id="SM00173">
    <property type="entry name" value="RAS"/>
    <property type="match status" value="1"/>
</dbReference>
<dbReference type="GO" id="GO:0007165">
    <property type="term" value="P:signal transduction"/>
    <property type="evidence" value="ECO:0007669"/>
    <property type="project" value="InterPro"/>
</dbReference>